<dbReference type="FunFam" id="3.30.70.330:FF:000039">
    <property type="entry name" value="U1 small nuclear ribonucleoprotein A"/>
    <property type="match status" value="1"/>
</dbReference>
<sequence>MSVTKASTSSNPPPPPNTALYVKNIDSKIKKNEVKKQLYALCITYGRILDIVTTRADGMRGQAFVVFEDLASSTAALRALDGFNFYGKPLMIDYAKSKSKATIVAEKGPEALFDPSLHLTQTAARKEKVTLSSAGADLQGRERKRAREEAGQRGEVVQEEEENSESDTRSSDDEQPETKRRKSEAGSKVADGKEGSDDDAGSMQMAESDGE</sequence>
<dbReference type="InterPro" id="IPR012677">
    <property type="entry name" value="Nucleotide-bd_a/b_plait_sf"/>
</dbReference>
<keyword evidence="6" id="KW-1185">Reference proteome</keyword>
<evidence type="ECO:0000259" key="4">
    <source>
        <dbReference type="PROSITE" id="PS50102"/>
    </source>
</evidence>
<dbReference type="GO" id="GO:0030626">
    <property type="term" value="F:U12 snRNA binding"/>
    <property type="evidence" value="ECO:0007669"/>
    <property type="project" value="TreeGrafter"/>
</dbReference>
<feature type="compositionally biased region" description="Basic and acidic residues" evidence="3">
    <location>
        <begin position="139"/>
        <end position="152"/>
    </location>
</feature>
<dbReference type="GO" id="GO:0000398">
    <property type="term" value="P:mRNA splicing, via spliceosome"/>
    <property type="evidence" value="ECO:0007669"/>
    <property type="project" value="TreeGrafter"/>
</dbReference>
<dbReference type="PANTHER" id="PTHR16105:SF0">
    <property type="entry name" value="RNA-BINDING REGION-CONTAINING PROTEIN 3"/>
    <property type="match status" value="1"/>
</dbReference>
<dbReference type="GeneID" id="37020592"/>
<reference evidence="5 6" key="1">
    <citation type="journal article" date="2018" name="Mol. Biol. Evol.">
        <title>Broad Genomic Sampling Reveals a Smut Pathogenic Ancestry of the Fungal Clade Ustilaginomycotina.</title>
        <authorList>
            <person name="Kijpornyongpan T."/>
            <person name="Mondo S.J."/>
            <person name="Barry K."/>
            <person name="Sandor L."/>
            <person name="Lee J."/>
            <person name="Lipzen A."/>
            <person name="Pangilinan J."/>
            <person name="LaButti K."/>
            <person name="Hainaut M."/>
            <person name="Henrissat B."/>
            <person name="Grigoriev I.V."/>
            <person name="Spatafora J.W."/>
            <person name="Aime M.C."/>
        </authorList>
    </citation>
    <scope>NUCLEOTIDE SEQUENCE [LARGE SCALE GENOMIC DNA]</scope>
    <source>
        <strain evidence="5 6">MCA 3882</strain>
    </source>
</reference>
<evidence type="ECO:0000256" key="3">
    <source>
        <dbReference type="SAM" id="MobiDB-lite"/>
    </source>
</evidence>
<dbReference type="SMART" id="SM00360">
    <property type="entry name" value="RRM"/>
    <property type="match status" value="1"/>
</dbReference>
<dbReference type="PANTHER" id="PTHR16105">
    <property type="entry name" value="RNA-BINDING REGION-CONTAINING PROTEIN 3"/>
    <property type="match status" value="1"/>
</dbReference>
<protein>
    <submittedName>
        <fullName evidence="5">RNA-binding domain-containing protein</fullName>
    </submittedName>
</protein>
<feature type="region of interest" description="Disordered" evidence="3">
    <location>
        <begin position="125"/>
        <end position="211"/>
    </location>
</feature>
<dbReference type="AlphaFoldDB" id="A0A316VDH1"/>
<evidence type="ECO:0000256" key="2">
    <source>
        <dbReference type="PROSITE-ProRule" id="PRU00176"/>
    </source>
</evidence>
<dbReference type="Pfam" id="PF00076">
    <property type="entry name" value="RRM_1"/>
    <property type="match status" value="1"/>
</dbReference>
<feature type="compositionally biased region" description="Basic and acidic residues" evidence="3">
    <location>
        <begin position="166"/>
        <end position="178"/>
    </location>
</feature>
<dbReference type="CDD" id="cd12246">
    <property type="entry name" value="RRM1_U1A_like"/>
    <property type="match status" value="1"/>
</dbReference>
<dbReference type="EMBL" id="KZ819603">
    <property type="protein sequence ID" value="PWN35727.1"/>
    <property type="molecule type" value="Genomic_DNA"/>
</dbReference>
<evidence type="ECO:0000313" key="5">
    <source>
        <dbReference type="EMBL" id="PWN35727.1"/>
    </source>
</evidence>
<dbReference type="GO" id="GO:0097157">
    <property type="term" value="F:pre-mRNA intronic binding"/>
    <property type="evidence" value="ECO:0007669"/>
    <property type="project" value="TreeGrafter"/>
</dbReference>
<gene>
    <name evidence="5" type="ORF">FA14DRAFT_160757</name>
</gene>
<dbReference type="InterPro" id="IPR000504">
    <property type="entry name" value="RRM_dom"/>
</dbReference>
<proteinExistence type="predicted"/>
<dbReference type="GO" id="GO:0005689">
    <property type="term" value="C:U12-type spliceosomal complex"/>
    <property type="evidence" value="ECO:0007669"/>
    <property type="project" value="TreeGrafter"/>
</dbReference>
<dbReference type="OrthoDB" id="277802at2759"/>
<dbReference type="PROSITE" id="PS50102">
    <property type="entry name" value="RRM"/>
    <property type="match status" value="1"/>
</dbReference>
<keyword evidence="1 2" id="KW-0694">RNA-binding</keyword>
<dbReference type="STRING" id="1280837.A0A316VDH1"/>
<dbReference type="Proteomes" id="UP000245771">
    <property type="component" value="Unassembled WGS sequence"/>
</dbReference>
<dbReference type="InterPro" id="IPR035979">
    <property type="entry name" value="RBD_domain_sf"/>
</dbReference>
<dbReference type="RefSeq" id="XP_025356029.1">
    <property type="nucleotide sequence ID" value="XM_025498811.1"/>
</dbReference>
<dbReference type="SUPFAM" id="SSF54928">
    <property type="entry name" value="RNA-binding domain, RBD"/>
    <property type="match status" value="1"/>
</dbReference>
<dbReference type="InParanoid" id="A0A316VDH1"/>
<dbReference type="Gene3D" id="3.30.70.330">
    <property type="match status" value="1"/>
</dbReference>
<accession>A0A316VDH1</accession>
<dbReference type="InterPro" id="IPR045164">
    <property type="entry name" value="RBM41/RNPC3"/>
</dbReference>
<feature type="domain" description="RRM" evidence="4">
    <location>
        <begin position="18"/>
        <end position="97"/>
    </location>
</feature>
<name>A0A316VDH1_9BASI</name>
<evidence type="ECO:0000256" key="1">
    <source>
        <dbReference type="ARBA" id="ARBA00022884"/>
    </source>
</evidence>
<organism evidence="5 6">
    <name type="scientific">Meira miltonrushii</name>
    <dbReference type="NCBI Taxonomy" id="1280837"/>
    <lineage>
        <taxon>Eukaryota</taxon>
        <taxon>Fungi</taxon>
        <taxon>Dikarya</taxon>
        <taxon>Basidiomycota</taxon>
        <taxon>Ustilaginomycotina</taxon>
        <taxon>Exobasidiomycetes</taxon>
        <taxon>Exobasidiales</taxon>
        <taxon>Brachybasidiaceae</taxon>
        <taxon>Meira</taxon>
    </lineage>
</organism>
<evidence type="ECO:0000313" key="6">
    <source>
        <dbReference type="Proteomes" id="UP000245771"/>
    </source>
</evidence>